<accession>A0A8K0V9X3</accession>
<dbReference type="Pfam" id="PF00043">
    <property type="entry name" value="GST_C"/>
    <property type="match status" value="1"/>
</dbReference>
<dbReference type="Gene3D" id="1.20.1050.10">
    <property type="match status" value="1"/>
</dbReference>
<dbReference type="SFLD" id="SFLDG01150">
    <property type="entry name" value="Main.1:_Beta-like"/>
    <property type="match status" value="1"/>
</dbReference>
<dbReference type="InterPro" id="IPR040079">
    <property type="entry name" value="Glutathione_S-Trfase"/>
</dbReference>
<dbReference type="InterPro" id="IPR010987">
    <property type="entry name" value="Glutathione-S-Trfase_C-like"/>
</dbReference>
<feature type="domain" description="GST C-terminal" evidence="2">
    <location>
        <begin position="81"/>
        <end position="200"/>
    </location>
</feature>
<dbReference type="Pfam" id="PF13409">
    <property type="entry name" value="GST_N_2"/>
    <property type="match status" value="1"/>
</dbReference>
<dbReference type="InterPro" id="IPR004046">
    <property type="entry name" value="GST_C"/>
</dbReference>
<name>A0A8K0V9X3_9RHOB</name>
<feature type="domain" description="GST N-terminal" evidence="1">
    <location>
        <begin position="1"/>
        <end position="79"/>
    </location>
</feature>
<dbReference type="PANTHER" id="PTHR44051:SF21">
    <property type="entry name" value="GLUTATHIONE S-TRANSFERASE FAMILY PROTEIN"/>
    <property type="match status" value="1"/>
</dbReference>
<dbReference type="SFLD" id="SFLDS00019">
    <property type="entry name" value="Glutathione_Transferase_(cytos"/>
    <property type="match status" value="1"/>
</dbReference>
<dbReference type="EMBL" id="JAESVN010000001">
    <property type="protein sequence ID" value="MBL4915944.1"/>
    <property type="molecule type" value="Genomic_DNA"/>
</dbReference>
<dbReference type="SUPFAM" id="SSF47616">
    <property type="entry name" value="GST C-terminal domain-like"/>
    <property type="match status" value="1"/>
</dbReference>
<evidence type="ECO:0000259" key="2">
    <source>
        <dbReference type="PROSITE" id="PS50405"/>
    </source>
</evidence>
<dbReference type="PROSITE" id="PS50405">
    <property type="entry name" value="GST_CTER"/>
    <property type="match status" value="1"/>
</dbReference>
<evidence type="ECO:0000313" key="3">
    <source>
        <dbReference type="EMBL" id="MBL4915944.1"/>
    </source>
</evidence>
<reference evidence="3" key="1">
    <citation type="submission" date="2021-01" db="EMBL/GenBank/DDBJ databases">
        <title>Tabrizicola alba sp. nov. a motile alkaliphilic bacterium isolated from a soda lake.</title>
        <authorList>
            <person name="Szuroczki S."/>
            <person name="Abbaszade G."/>
            <person name="Schumann P."/>
            <person name="Toth E."/>
        </authorList>
    </citation>
    <scope>NUCLEOTIDE SEQUENCE</scope>
    <source>
        <strain evidence="3">DMG-N-6</strain>
    </source>
</reference>
<dbReference type="PANTHER" id="PTHR44051">
    <property type="entry name" value="GLUTATHIONE S-TRANSFERASE-RELATED"/>
    <property type="match status" value="1"/>
</dbReference>
<dbReference type="PROSITE" id="PS50404">
    <property type="entry name" value="GST_NTER"/>
    <property type="match status" value="1"/>
</dbReference>
<evidence type="ECO:0000313" key="4">
    <source>
        <dbReference type="Proteomes" id="UP000648908"/>
    </source>
</evidence>
<dbReference type="RefSeq" id="WP_202686582.1">
    <property type="nucleotide sequence ID" value="NZ_JAESVN010000001.1"/>
</dbReference>
<dbReference type="Proteomes" id="UP000648908">
    <property type="component" value="Unassembled WGS sequence"/>
</dbReference>
<protein>
    <submittedName>
        <fullName evidence="3">Glutathione S-transferase family protein</fullName>
    </submittedName>
</protein>
<organism evidence="3 4">
    <name type="scientific">Szabonella alba</name>
    <dbReference type="NCBI Taxonomy" id="2804194"/>
    <lineage>
        <taxon>Bacteria</taxon>
        <taxon>Pseudomonadati</taxon>
        <taxon>Pseudomonadota</taxon>
        <taxon>Alphaproteobacteria</taxon>
        <taxon>Rhodobacterales</taxon>
        <taxon>Paracoccaceae</taxon>
        <taxon>Szabonella</taxon>
    </lineage>
</organism>
<proteinExistence type="predicted"/>
<comment type="caution">
    <text evidence="3">The sequence shown here is derived from an EMBL/GenBank/DDBJ whole genome shotgun (WGS) entry which is preliminary data.</text>
</comment>
<gene>
    <name evidence="3" type="ORF">JL811_01815</name>
</gene>
<dbReference type="CDD" id="cd03046">
    <property type="entry name" value="GST_N_GTT1_like"/>
    <property type="match status" value="1"/>
</dbReference>
<dbReference type="SFLD" id="SFLDG00358">
    <property type="entry name" value="Main_(cytGST)"/>
    <property type="match status" value="1"/>
</dbReference>
<dbReference type="CDD" id="cd03207">
    <property type="entry name" value="GST_C_8"/>
    <property type="match status" value="1"/>
</dbReference>
<dbReference type="InterPro" id="IPR036249">
    <property type="entry name" value="Thioredoxin-like_sf"/>
</dbReference>
<dbReference type="InterPro" id="IPR004045">
    <property type="entry name" value="Glutathione_S-Trfase_N"/>
</dbReference>
<dbReference type="InterPro" id="IPR036282">
    <property type="entry name" value="Glutathione-S-Trfase_C_sf"/>
</dbReference>
<dbReference type="SUPFAM" id="SSF52833">
    <property type="entry name" value="Thioredoxin-like"/>
    <property type="match status" value="1"/>
</dbReference>
<dbReference type="AlphaFoldDB" id="A0A8K0V9X3"/>
<sequence length="200" mass="21712">MLTFYTNPQSRGRIVRWMLEEVGQPYDTVVLDYGPAMNSPDYLAINPMGKVPAVVKEGHVVTECAAICAWLAEAYPEAGLQGDDRASFLRWMFFAAGPLEAAVTNRALEVVVPPGKSGFVGYGSFERAVDTLEGALEGHDWLGGSAFSAVDLYVGAQVIWGLQFGTLPDRPAFLAWRDRLVARPAYIRATALDDALVAKA</sequence>
<evidence type="ECO:0000259" key="1">
    <source>
        <dbReference type="PROSITE" id="PS50404"/>
    </source>
</evidence>
<keyword evidence="4" id="KW-1185">Reference proteome</keyword>
<dbReference type="Gene3D" id="3.40.30.10">
    <property type="entry name" value="Glutaredoxin"/>
    <property type="match status" value="1"/>
</dbReference>